<reference evidence="4" key="2">
    <citation type="submission" date="2025-09" db="UniProtKB">
        <authorList>
            <consortium name="Ensembl"/>
        </authorList>
    </citation>
    <scope>IDENTIFICATION</scope>
</reference>
<dbReference type="PROSITE" id="PS50994">
    <property type="entry name" value="INTEGRASE"/>
    <property type="match status" value="1"/>
</dbReference>
<dbReference type="Gene3D" id="3.30.420.10">
    <property type="entry name" value="Ribonuclease H-like superfamily/Ribonuclease H"/>
    <property type="match status" value="1"/>
</dbReference>
<evidence type="ECO:0000256" key="1">
    <source>
        <dbReference type="ARBA" id="ARBA00039658"/>
    </source>
</evidence>
<protein>
    <recommendedName>
        <fullName evidence="1">Gypsy retrotransposon integrase-like protein 1</fullName>
    </recommendedName>
</protein>
<feature type="compositionally biased region" description="Basic and acidic residues" evidence="2">
    <location>
        <begin position="466"/>
        <end position="475"/>
    </location>
</feature>
<dbReference type="Proteomes" id="UP000257200">
    <property type="component" value="Unplaced"/>
</dbReference>
<evidence type="ECO:0000259" key="3">
    <source>
        <dbReference type="PROSITE" id="PS50994"/>
    </source>
</evidence>
<dbReference type="FunFam" id="3.30.420.10:FF:000269">
    <property type="entry name" value="Uncharacterized protein"/>
    <property type="match status" value="1"/>
</dbReference>
<feature type="domain" description="Integrase catalytic" evidence="3">
    <location>
        <begin position="53"/>
        <end position="210"/>
    </location>
</feature>
<dbReference type="Ensembl" id="ENSAPOT00000000528.1">
    <property type="protein sequence ID" value="ENSAPOP00000010032.1"/>
    <property type="gene ID" value="ENSAPOG00000012412.1"/>
</dbReference>
<dbReference type="GO" id="GO:0015074">
    <property type="term" value="P:DNA integration"/>
    <property type="evidence" value="ECO:0007669"/>
    <property type="project" value="InterPro"/>
</dbReference>
<dbReference type="GO" id="GO:0003676">
    <property type="term" value="F:nucleic acid binding"/>
    <property type="evidence" value="ECO:0007669"/>
    <property type="project" value="InterPro"/>
</dbReference>
<dbReference type="PANTHER" id="PTHR37984:SF15">
    <property type="entry name" value="INTEGRASE CATALYTIC DOMAIN-CONTAINING PROTEIN"/>
    <property type="match status" value="1"/>
</dbReference>
<dbReference type="STRING" id="80966.ENSAPOP00000010032"/>
<dbReference type="Pfam" id="PF00665">
    <property type="entry name" value="rve"/>
    <property type="match status" value="1"/>
</dbReference>
<evidence type="ECO:0000313" key="4">
    <source>
        <dbReference type="Ensembl" id="ENSAPOP00000010032.1"/>
    </source>
</evidence>
<evidence type="ECO:0000256" key="2">
    <source>
        <dbReference type="SAM" id="MobiDB-lite"/>
    </source>
</evidence>
<dbReference type="InParanoid" id="A0A3Q1F1W9"/>
<dbReference type="InterPro" id="IPR036397">
    <property type="entry name" value="RNaseH_sf"/>
</dbReference>
<dbReference type="GeneTree" id="ENSGT01000000214408"/>
<dbReference type="InterPro" id="IPR050951">
    <property type="entry name" value="Retrovirus_Pol_polyprotein"/>
</dbReference>
<feature type="region of interest" description="Disordered" evidence="2">
    <location>
        <begin position="433"/>
        <end position="520"/>
    </location>
</feature>
<dbReference type="InterPro" id="IPR041588">
    <property type="entry name" value="Integrase_H2C2"/>
</dbReference>
<dbReference type="Gene3D" id="1.10.340.70">
    <property type="match status" value="1"/>
</dbReference>
<sequence>MGHLGVDRTLDLVRARFYWPKMASDVETKIKMCPRCVRRKTPQERTAPMVNIRTTRPLELICMDFLSLEPDTSNVKDILVLTDHFTKFALAFPTPNQKARTVAKCLWENFIVYYGFPERIHTDQGPDFESKLIKELCEVTGIRKSRTTLYHPRGNPVERFNRTLFSMLGTLENKQKSKWREHVKPLVHAYNCTRNEVTGYTPYELMFGHLPRLPVDIAFGLPVQQFKHKSHSQYVQNLRSRLQESYQIASRNALKSAERNKVRFDQRVTSSVLEPGDRVLVRNVRIRGKHKLVDKWEENVYVVVKKAGDLPVYTVTPENKNGPLRTLHRDLLLPCGFLSADSERVQPVPFQKQCTYLPNPKEDENDPGEFLGSDGDPLGPIVTPNLPPARFTVTKSPTGAPISLQESGNAVPTLPPEDRELLLSNVPEISIEQNLPLDTSEPVQRENEGEFLSGEQLPLVNMQPEKGTEHEHLSDEILMEPVENERGEQILPDTSMTEEQSDQSYTASPTVNLPETDSDQ</sequence>
<evidence type="ECO:0000313" key="5">
    <source>
        <dbReference type="Proteomes" id="UP000257200"/>
    </source>
</evidence>
<name>A0A3Q1F1W9_9TELE</name>
<keyword evidence="5" id="KW-1185">Reference proteome</keyword>
<accession>A0A3Q1F1W9</accession>
<dbReference type="InterPro" id="IPR001584">
    <property type="entry name" value="Integrase_cat-core"/>
</dbReference>
<dbReference type="SUPFAM" id="SSF53098">
    <property type="entry name" value="Ribonuclease H-like"/>
    <property type="match status" value="1"/>
</dbReference>
<dbReference type="PANTHER" id="PTHR37984">
    <property type="entry name" value="PROTEIN CBG26694"/>
    <property type="match status" value="1"/>
</dbReference>
<feature type="compositionally biased region" description="Polar residues" evidence="2">
    <location>
        <begin position="492"/>
        <end position="520"/>
    </location>
</feature>
<dbReference type="InterPro" id="IPR012337">
    <property type="entry name" value="RNaseH-like_sf"/>
</dbReference>
<dbReference type="AlphaFoldDB" id="A0A3Q1F1W9"/>
<proteinExistence type="predicted"/>
<organism evidence="4 5">
    <name type="scientific">Acanthochromis polyacanthus</name>
    <name type="common">spiny chromis</name>
    <dbReference type="NCBI Taxonomy" id="80966"/>
    <lineage>
        <taxon>Eukaryota</taxon>
        <taxon>Metazoa</taxon>
        <taxon>Chordata</taxon>
        <taxon>Craniata</taxon>
        <taxon>Vertebrata</taxon>
        <taxon>Euteleostomi</taxon>
        <taxon>Actinopterygii</taxon>
        <taxon>Neopterygii</taxon>
        <taxon>Teleostei</taxon>
        <taxon>Neoteleostei</taxon>
        <taxon>Acanthomorphata</taxon>
        <taxon>Ovalentaria</taxon>
        <taxon>Pomacentridae</taxon>
        <taxon>Acanthochromis</taxon>
    </lineage>
</organism>
<reference evidence="4" key="1">
    <citation type="submission" date="2025-08" db="UniProtKB">
        <authorList>
            <consortium name="Ensembl"/>
        </authorList>
    </citation>
    <scope>IDENTIFICATION</scope>
</reference>
<dbReference type="Pfam" id="PF17921">
    <property type="entry name" value="Integrase_H2C2"/>
    <property type="match status" value="1"/>
</dbReference>